<sequence length="156" mass="18544">MKPASVTLIRQELNRLPQKELVQICLRLARFRNENKELMSYLLFETGDEEDFLRSVKHEITQSFSEINPASSYYIRKSIRKILRTVNKFIRFSGSKQFEVEMRLFFCRTMKNTGMLLPEVTSIVNLYAGQLEKVRKLLPSLHEDLRHDYQEELKLL</sequence>
<protein>
    <submittedName>
        <fullName evidence="1">Uncharacterized protein</fullName>
    </submittedName>
</protein>
<evidence type="ECO:0000313" key="1">
    <source>
        <dbReference type="EMBL" id="GAP43291.1"/>
    </source>
</evidence>
<dbReference type="RefSeq" id="WP_062040193.1">
    <property type="nucleotide sequence ID" value="NZ_DF968182.1"/>
</dbReference>
<keyword evidence="2" id="KW-1185">Reference proteome</keyword>
<dbReference type="AlphaFoldDB" id="A0A0S7BXD2"/>
<gene>
    <name evidence="1" type="ORF">TBC1_111442</name>
</gene>
<reference evidence="1" key="1">
    <citation type="journal article" date="2015" name="Genome Announc.">
        <title>Draft Genome Sequence of Bacteroidales Strain TBC1, a Novel Isolate from a Methanogenic Wastewater Treatment System.</title>
        <authorList>
            <person name="Tourlousse D.M."/>
            <person name="Matsuura N."/>
            <person name="Sun L."/>
            <person name="Toyonaga M."/>
            <person name="Kuroda K."/>
            <person name="Ohashi A."/>
            <person name="Cruz R."/>
            <person name="Yamaguchi T."/>
            <person name="Sekiguchi Y."/>
        </authorList>
    </citation>
    <scope>NUCLEOTIDE SEQUENCE [LARGE SCALE GENOMIC DNA]</scope>
    <source>
        <strain evidence="1">TBC1</strain>
    </source>
</reference>
<dbReference type="OrthoDB" id="978748at2"/>
<dbReference type="EMBL" id="DF968182">
    <property type="protein sequence ID" value="GAP43291.1"/>
    <property type="molecule type" value="Genomic_DNA"/>
</dbReference>
<evidence type="ECO:0000313" key="2">
    <source>
        <dbReference type="Proteomes" id="UP000053091"/>
    </source>
</evidence>
<dbReference type="Proteomes" id="UP000053091">
    <property type="component" value="Unassembled WGS sequence"/>
</dbReference>
<dbReference type="STRING" id="1678841.TBC1_111442"/>
<proteinExistence type="predicted"/>
<accession>A0A0S7BXD2</accession>
<organism evidence="1">
    <name type="scientific">Lentimicrobium saccharophilum</name>
    <dbReference type="NCBI Taxonomy" id="1678841"/>
    <lineage>
        <taxon>Bacteria</taxon>
        <taxon>Pseudomonadati</taxon>
        <taxon>Bacteroidota</taxon>
        <taxon>Bacteroidia</taxon>
        <taxon>Bacteroidales</taxon>
        <taxon>Lentimicrobiaceae</taxon>
        <taxon>Lentimicrobium</taxon>
    </lineage>
</organism>
<name>A0A0S7BXD2_9BACT</name>